<evidence type="ECO:0000313" key="1">
    <source>
        <dbReference type="EMBL" id="APE35122.1"/>
    </source>
</evidence>
<reference evidence="1" key="1">
    <citation type="submission" date="2016-11" db="EMBL/GenBank/DDBJ databases">
        <authorList>
            <person name="Jaros S."/>
            <person name="Januszkiewicz K."/>
            <person name="Wedrychowicz H."/>
        </authorList>
    </citation>
    <scope>NUCLEOTIDE SEQUENCE [LARGE SCALE GENOMIC DNA]</scope>
    <source>
        <strain evidence="1">Y48</strain>
    </source>
</reference>
<gene>
    <name evidence="1" type="ORF">BOX37_15520</name>
</gene>
<accession>A0A1J0VSY2</accession>
<dbReference type="KEGG" id="nsl:BOX37_15520"/>
<dbReference type="RefSeq" id="WP_071928307.1">
    <property type="nucleotide sequence ID" value="NZ_CP018082.1"/>
</dbReference>
<keyword evidence="2" id="KW-1185">Reference proteome</keyword>
<dbReference type="EMBL" id="CP018082">
    <property type="protein sequence ID" value="APE35122.1"/>
    <property type="molecule type" value="Genomic_DNA"/>
</dbReference>
<sequence>MLSLIGVIRRNGTVDECDGAPTPAGRLRSGDIVLETGRSYRVISTSFAGETPDTGFVVADAVDVASGRLRVLHYPSTDTTVTVQAA</sequence>
<protein>
    <submittedName>
        <fullName evidence="1">Uncharacterized protein</fullName>
    </submittedName>
</protein>
<dbReference type="AlphaFoldDB" id="A0A1J0VSY2"/>
<name>A0A1J0VSY2_9NOCA</name>
<proteinExistence type="predicted"/>
<dbReference type="OrthoDB" id="4567833at2"/>
<dbReference type="Proteomes" id="UP000183810">
    <property type="component" value="Chromosome"/>
</dbReference>
<evidence type="ECO:0000313" key="2">
    <source>
        <dbReference type="Proteomes" id="UP000183810"/>
    </source>
</evidence>
<organism evidence="1 2">
    <name type="scientific">Nocardia mangyaensis</name>
    <dbReference type="NCBI Taxonomy" id="2213200"/>
    <lineage>
        <taxon>Bacteria</taxon>
        <taxon>Bacillati</taxon>
        <taxon>Actinomycetota</taxon>
        <taxon>Actinomycetes</taxon>
        <taxon>Mycobacteriales</taxon>
        <taxon>Nocardiaceae</taxon>
        <taxon>Nocardia</taxon>
    </lineage>
</organism>